<dbReference type="InterPro" id="IPR036691">
    <property type="entry name" value="Endo/exonu/phosph_ase_sf"/>
</dbReference>
<dbReference type="Gene3D" id="3.60.10.10">
    <property type="entry name" value="Endonuclease/exonuclease/phosphatase"/>
    <property type="match status" value="1"/>
</dbReference>
<gene>
    <name evidence="1" type="primary">AlNc14C178G8161</name>
    <name evidence="1" type="ORF">ALNC14_091940</name>
</gene>
<reference evidence="1" key="2">
    <citation type="submission" date="2011-02" db="EMBL/GenBank/DDBJ databases">
        <authorList>
            <person name="MacLean D."/>
        </authorList>
    </citation>
    <scope>NUCLEOTIDE SEQUENCE</scope>
</reference>
<dbReference type="SUPFAM" id="SSF56219">
    <property type="entry name" value="DNase I-like"/>
    <property type="match status" value="1"/>
</dbReference>
<reference evidence="1" key="1">
    <citation type="journal article" date="2011" name="PLoS Biol.">
        <title>Gene gain and loss during evolution of obligate parasitism in the white rust pathogen of Arabidopsis thaliana.</title>
        <authorList>
            <person name="Kemen E."/>
            <person name="Gardiner A."/>
            <person name="Schultz-Larsen T."/>
            <person name="Kemen A.C."/>
            <person name="Balmuth A.L."/>
            <person name="Robert-Seilaniantz A."/>
            <person name="Bailey K."/>
            <person name="Holub E."/>
            <person name="Studholme D.J."/>
            <person name="Maclean D."/>
            <person name="Jones J.D."/>
        </authorList>
    </citation>
    <scope>NUCLEOTIDE SEQUENCE</scope>
</reference>
<dbReference type="EMBL" id="FR824223">
    <property type="protein sequence ID" value="CCA23051.1"/>
    <property type="molecule type" value="Genomic_DNA"/>
</dbReference>
<protein>
    <submittedName>
        <fullName evidence="1">AlNc14C178G8161 protein</fullName>
    </submittedName>
</protein>
<name>F0WP07_9STRA</name>
<organism evidence="1">
    <name type="scientific">Albugo laibachii Nc14</name>
    <dbReference type="NCBI Taxonomy" id="890382"/>
    <lineage>
        <taxon>Eukaryota</taxon>
        <taxon>Sar</taxon>
        <taxon>Stramenopiles</taxon>
        <taxon>Oomycota</taxon>
        <taxon>Peronosporomycetes</taxon>
        <taxon>Albuginales</taxon>
        <taxon>Albuginaceae</taxon>
        <taxon>Albugo</taxon>
    </lineage>
</organism>
<accession>F0WP07</accession>
<dbReference type="HOGENOM" id="CLU_145731_0_0_1"/>
<proteinExistence type="predicted"/>
<dbReference type="AlphaFoldDB" id="F0WP07"/>
<sequence length="151" mass="17201">MQYKSFVNDTNSTQLHPTHSHIGGVMTILRSDFPGYTSAEEITERSIRNRCLVLRLPIHDAPVYIHNVYAPVKVEERVLFFEQLLSHNFYSASTYLVFGDFNTPLNPAVDASSGAIRNESSRLACLEWLSQFFVVNAWRIQHPNENVFSGP</sequence>
<evidence type="ECO:0000313" key="1">
    <source>
        <dbReference type="EMBL" id="CCA23051.1"/>
    </source>
</evidence>